<comment type="caution">
    <text evidence="2">The sequence shown here is derived from an EMBL/GenBank/DDBJ whole genome shotgun (WGS) entry which is preliminary data.</text>
</comment>
<dbReference type="Gene3D" id="3.60.10.10">
    <property type="entry name" value="Endonuclease/exonuclease/phosphatase"/>
    <property type="match status" value="1"/>
</dbReference>
<evidence type="ECO:0000313" key="2">
    <source>
        <dbReference type="EMBL" id="KAL0462250.1"/>
    </source>
</evidence>
<proteinExistence type="predicted"/>
<evidence type="ECO:0000256" key="1">
    <source>
        <dbReference type="SAM" id="MobiDB-lite"/>
    </source>
</evidence>
<dbReference type="PANTHER" id="PTHR35218">
    <property type="entry name" value="RNASE H DOMAIN-CONTAINING PROTEIN"/>
    <property type="match status" value="1"/>
</dbReference>
<feature type="region of interest" description="Disordered" evidence="1">
    <location>
        <begin position="37"/>
        <end position="60"/>
    </location>
</feature>
<accession>A0AAW2Y903</accession>
<dbReference type="EMBL" id="JACGWN010000001">
    <property type="protein sequence ID" value="KAL0462250.1"/>
    <property type="molecule type" value="Genomic_DNA"/>
</dbReference>
<feature type="compositionally biased region" description="Basic residues" evidence="1">
    <location>
        <begin position="48"/>
        <end position="58"/>
    </location>
</feature>
<dbReference type="SUPFAM" id="SSF56219">
    <property type="entry name" value="DNase I-like"/>
    <property type="match status" value="1"/>
</dbReference>
<reference evidence="2" key="2">
    <citation type="journal article" date="2024" name="Plant">
        <title>Genomic evolution and insights into agronomic trait innovations of Sesamum species.</title>
        <authorList>
            <person name="Miao H."/>
            <person name="Wang L."/>
            <person name="Qu L."/>
            <person name="Liu H."/>
            <person name="Sun Y."/>
            <person name="Le M."/>
            <person name="Wang Q."/>
            <person name="Wei S."/>
            <person name="Zheng Y."/>
            <person name="Lin W."/>
            <person name="Duan Y."/>
            <person name="Cao H."/>
            <person name="Xiong S."/>
            <person name="Wang X."/>
            <person name="Wei L."/>
            <person name="Li C."/>
            <person name="Ma Q."/>
            <person name="Ju M."/>
            <person name="Zhao R."/>
            <person name="Li G."/>
            <person name="Mu C."/>
            <person name="Tian Q."/>
            <person name="Mei H."/>
            <person name="Zhang T."/>
            <person name="Gao T."/>
            <person name="Zhang H."/>
        </authorList>
    </citation>
    <scope>NUCLEOTIDE SEQUENCE</scope>
    <source>
        <strain evidence="2">KEN1</strain>
    </source>
</reference>
<reference evidence="2" key="1">
    <citation type="submission" date="2020-06" db="EMBL/GenBank/DDBJ databases">
        <authorList>
            <person name="Li T."/>
            <person name="Hu X."/>
            <person name="Zhang T."/>
            <person name="Song X."/>
            <person name="Zhang H."/>
            <person name="Dai N."/>
            <person name="Sheng W."/>
            <person name="Hou X."/>
            <person name="Wei L."/>
        </authorList>
    </citation>
    <scope>NUCLEOTIDE SEQUENCE</scope>
    <source>
        <strain evidence="2">KEN1</strain>
        <tissue evidence="2">Leaf</tissue>
    </source>
</reference>
<evidence type="ECO:0008006" key="3">
    <source>
        <dbReference type="Google" id="ProtNLM"/>
    </source>
</evidence>
<protein>
    <recommendedName>
        <fullName evidence="3">Endonuclease/exonuclease/phosphatase</fullName>
    </recommendedName>
</protein>
<dbReference type="AlphaFoldDB" id="A0AAW2Y903"/>
<dbReference type="PANTHER" id="PTHR35218:SF9">
    <property type="entry name" value="ENDONUCLEASE_EXONUCLEASE_PHOSPHATASE DOMAIN-CONTAINING PROTEIN"/>
    <property type="match status" value="1"/>
</dbReference>
<name>A0AAW2Y903_9LAMI</name>
<organism evidence="2">
    <name type="scientific">Sesamum latifolium</name>
    <dbReference type="NCBI Taxonomy" id="2727402"/>
    <lineage>
        <taxon>Eukaryota</taxon>
        <taxon>Viridiplantae</taxon>
        <taxon>Streptophyta</taxon>
        <taxon>Embryophyta</taxon>
        <taxon>Tracheophyta</taxon>
        <taxon>Spermatophyta</taxon>
        <taxon>Magnoliopsida</taxon>
        <taxon>eudicotyledons</taxon>
        <taxon>Gunneridae</taxon>
        <taxon>Pentapetalae</taxon>
        <taxon>asterids</taxon>
        <taxon>lamiids</taxon>
        <taxon>Lamiales</taxon>
        <taxon>Pedaliaceae</taxon>
        <taxon>Sesamum</taxon>
    </lineage>
</organism>
<dbReference type="InterPro" id="IPR036691">
    <property type="entry name" value="Endo/exonu/phosph_ase_sf"/>
</dbReference>
<gene>
    <name evidence="2" type="ORF">Slati_0112600</name>
</gene>
<sequence>MQIPTLTEQNPNPTLHYTVPTQSTTTLINISLTFSASLEPGFPPSSQKKQKSKKKPSARKIIVPSKRKLIDEPLSQYSLDSQGPDKVGRSSILLSDIPNSMVEARRSPTRLMKLIAWNCQSLESLWTVRILGDLIRHHSRGLDFLAETKCSSRRIETLKRKFNMFGISVHAQGKNGGLALLWNKKVSIQLQSFSLRHIDASVQIHCSAEWWHFTNFYDELDVGKQIQSWNLLRQHHHQSAKQWMVADTFNDILEQSEKQGGPLRPNWRIRNFCNAIEECKLSDLGYEGYPYTWCNNQIAPHTLRELIDRACVNLGFNNIISTG</sequence>